<reference evidence="2" key="2">
    <citation type="submission" date="2015-01" db="EMBL/GenBank/DDBJ databases">
        <title>Evolutionary Origins and Diversification of the Mycorrhizal Mutualists.</title>
        <authorList>
            <consortium name="DOE Joint Genome Institute"/>
            <consortium name="Mycorrhizal Genomics Consortium"/>
            <person name="Kohler A."/>
            <person name="Kuo A."/>
            <person name="Nagy L.G."/>
            <person name="Floudas D."/>
            <person name="Copeland A."/>
            <person name="Barry K.W."/>
            <person name="Cichocki N."/>
            <person name="Veneault-Fourrey C."/>
            <person name="LaButti K."/>
            <person name="Lindquist E.A."/>
            <person name="Lipzen A."/>
            <person name="Lundell T."/>
            <person name="Morin E."/>
            <person name="Murat C."/>
            <person name="Riley R."/>
            <person name="Ohm R."/>
            <person name="Sun H."/>
            <person name="Tunlid A."/>
            <person name="Henrissat B."/>
            <person name="Grigoriev I.V."/>
            <person name="Hibbett D.S."/>
            <person name="Martin F."/>
        </authorList>
    </citation>
    <scope>NUCLEOTIDE SEQUENCE [LARGE SCALE GENOMIC DNA]</scope>
    <source>
        <strain evidence="2">MUT 4182</strain>
    </source>
</reference>
<sequence length="89" mass="10172">MASATDVVKYIGDKCRGQPDKTKLQRPRIWSRYPLTGPFRLTARSPLDLIDPSPPSNWLSWLEPWVMSATEYALSLQAFRPMTLSHLLV</sequence>
<dbReference type="OrthoDB" id="10426218at2759"/>
<evidence type="ECO:0000313" key="1">
    <source>
        <dbReference type="EMBL" id="KIO32922.1"/>
    </source>
</evidence>
<gene>
    <name evidence="1" type="ORF">M407DRAFT_241193</name>
</gene>
<protein>
    <submittedName>
        <fullName evidence="1">Uncharacterized protein</fullName>
    </submittedName>
</protein>
<reference evidence="1 2" key="1">
    <citation type="submission" date="2014-04" db="EMBL/GenBank/DDBJ databases">
        <authorList>
            <consortium name="DOE Joint Genome Institute"/>
            <person name="Kuo A."/>
            <person name="Girlanda M."/>
            <person name="Perotto S."/>
            <person name="Kohler A."/>
            <person name="Nagy L.G."/>
            <person name="Floudas D."/>
            <person name="Copeland A."/>
            <person name="Barry K.W."/>
            <person name="Cichocki N."/>
            <person name="Veneault-Fourrey C."/>
            <person name="LaButti K."/>
            <person name="Lindquist E.A."/>
            <person name="Lipzen A."/>
            <person name="Lundell T."/>
            <person name="Morin E."/>
            <person name="Murat C."/>
            <person name="Sun H."/>
            <person name="Tunlid A."/>
            <person name="Henrissat B."/>
            <person name="Grigoriev I.V."/>
            <person name="Hibbett D.S."/>
            <person name="Martin F."/>
            <person name="Nordberg H.P."/>
            <person name="Cantor M.N."/>
            <person name="Hua S.X."/>
        </authorList>
    </citation>
    <scope>NUCLEOTIDE SEQUENCE [LARGE SCALE GENOMIC DNA]</scope>
    <source>
        <strain evidence="1 2">MUT 4182</strain>
    </source>
</reference>
<evidence type="ECO:0000313" key="2">
    <source>
        <dbReference type="Proteomes" id="UP000054248"/>
    </source>
</evidence>
<dbReference type="EMBL" id="KN822951">
    <property type="protein sequence ID" value="KIO32922.1"/>
    <property type="molecule type" value="Genomic_DNA"/>
</dbReference>
<proteinExistence type="predicted"/>
<dbReference type="AlphaFoldDB" id="A0A0C3MGU9"/>
<name>A0A0C3MGU9_9AGAM</name>
<keyword evidence="2" id="KW-1185">Reference proteome</keyword>
<dbReference type="Proteomes" id="UP000054248">
    <property type="component" value="Unassembled WGS sequence"/>
</dbReference>
<dbReference type="HOGENOM" id="CLU_2456403_0_0_1"/>
<accession>A0A0C3MGU9</accession>
<organism evidence="1 2">
    <name type="scientific">Tulasnella calospora MUT 4182</name>
    <dbReference type="NCBI Taxonomy" id="1051891"/>
    <lineage>
        <taxon>Eukaryota</taxon>
        <taxon>Fungi</taxon>
        <taxon>Dikarya</taxon>
        <taxon>Basidiomycota</taxon>
        <taxon>Agaricomycotina</taxon>
        <taxon>Agaricomycetes</taxon>
        <taxon>Cantharellales</taxon>
        <taxon>Tulasnellaceae</taxon>
        <taxon>Tulasnella</taxon>
    </lineage>
</organism>